<dbReference type="AlphaFoldDB" id="Q0F2E9"/>
<organism evidence="2 3">
    <name type="scientific">Mariprofundus ferrooxydans PV-1</name>
    <dbReference type="NCBI Taxonomy" id="314345"/>
    <lineage>
        <taxon>Bacteria</taxon>
        <taxon>Pseudomonadati</taxon>
        <taxon>Pseudomonadota</taxon>
        <taxon>Candidatius Mariprofundia</taxon>
        <taxon>Mariprofundales</taxon>
        <taxon>Mariprofundaceae</taxon>
        <taxon>Mariprofundus</taxon>
    </lineage>
</organism>
<feature type="domain" description="Methyltransferase type 11" evidence="1">
    <location>
        <begin position="55"/>
        <end position="153"/>
    </location>
</feature>
<dbReference type="PANTHER" id="PTHR43861">
    <property type="entry name" value="TRANS-ACONITATE 2-METHYLTRANSFERASE-RELATED"/>
    <property type="match status" value="1"/>
</dbReference>
<dbReference type="HOGENOM" id="CLU_081790_0_0_0"/>
<dbReference type="Proteomes" id="UP000005297">
    <property type="component" value="Unassembled WGS sequence"/>
</dbReference>
<dbReference type="GO" id="GO:0008757">
    <property type="term" value="F:S-adenosylmethionine-dependent methyltransferase activity"/>
    <property type="evidence" value="ECO:0007669"/>
    <property type="project" value="InterPro"/>
</dbReference>
<dbReference type="STRING" id="314344.AL013_01445"/>
<comment type="caution">
    <text evidence="2">The sequence shown here is derived from an EMBL/GenBank/DDBJ whole genome shotgun (WGS) entry which is preliminary data.</text>
</comment>
<name>Q0F2E9_9PROT</name>
<dbReference type="Pfam" id="PF08241">
    <property type="entry name" value="Methyltransf_11"/>
    <property type="match status" value="1"/>
</dbReference>
<dbReference type="OrthoDB" id="9779941at2"/>
<keyword evidence="2" id="KW-0489">Methyltransferase</keyword>
<proteinExistence type="predicted"/>
<dbReference type="GO" id="GO:0032259">
    <property type="term" value="P:methylation"/>
    <property type="evidence" value="ECO:0007669"/>
    <property type="project" value="UniProtKB-KW"/>
</dbReference>
<sequence>MTNKTDFDATNHFGDKHASVYDEKIRKVIRGYSEMHDLTYYLLKDNLTENAKILVVGIGTGHEAVTYAENQEGWHIIGVDPTPEMVKSSTNKIIQLGLADKIDVVEGKVDKLKENNFDAATSILVMQFLKDNGDKEAYLQDISAKLKKGAKFVLIDLEGEKDSEKFNLLLSAWKSHQYNTRDDKEQIDKDFEHVDADLQFIPGERIVDLLQITGFTNVCKFYQSYLFGGYIAEKA</sequence>
<dbReference type="Gene3D" id="3.40.50.150">
    <property type="entry name" value="Vaccinia Virus protein VP39"/>
    <property type="match status" value="1"/>
</dbReference>
<evidence type="ECO:0000259" key="1">
    <source>
        <dbReference type="Pfam" id="PF08241"/>
    </source>
</evidence>
<dbReference type="EMBL" id="AATS01000002">
    <property type="protein sequence ID" value="EAU55601.1"/>
    <property type="molecule type" value="Genomic_DNA"/>
</dbReference>
<evidence type="ECO:0000313" key="3">
    <source>
        <dbReference type="Proteomes" id="UP000005297"/>
    </source>
</evidence>
<dbReference type="eggNOG" id="COG2226">
    <property type="taxonomic scope" value="Bacteria"/>
</dbReference>
<keyword evidence="2" id="KW-0808">Transferase</keyword>
<dbReference type="SUPFAM" id="SSF53335">
    <property type="entry name" value="S-adenosyl-L-methionine-dependent methyltransferases"/>
    <property type="match status" value="1"/>
</dbReference>
<reference evidence="2 3" key="1">
    <citation type="submission" date="2006-09" db="EMBL/GenBank/DDBJ databases">
        <authorList>
            <person name="Emerson D."/>
            <person name="Ferriera S."/>
            <person name="Johnson J."/>
            <person name="Kravitz S."/>
            <person name="Halpern A."/>
            <person name="Remington K."/>
            <person name="Beeson K."/>
            <person name="Tran B."/>
            <person name="Rogers Y.-H."/>
            <person name="Friedman R."/>
            <person name="Venter J.C."/>
        </authorList>
    </citation>
    <scope>NUCLEOTIDE SEQUENCE [LARGE SCALE GENOMIC DNA]</scope>
    <source>
        <strain evidence="2 3">PV-1</strain>
    </source>
</reference>
<accession>Q0F2E9</accession>
<dbReference type="InParanoid" id="Q0F2E9"/>
<dbReference type="InterPro" id="IPR013216">
    <property type="entry name" value="Methyltransf_11"/>
</dbReference>
<gene>
    <name evidence="2" type="ORF">SPV1_01597</name>
</gene>
<evidence type="ECO:0000313" key="2">
    <source>
        <dbReference type="EMBL" id="EAU55601.1"/>
    </source>
</evidence>
<dbReference type="PANTHER" id="PTHR43861:SF1">
    <property type="entry name" value="TRANS-ACONITATE 2-METHYLTRANSFERASE"/>
    <property type="match status" value="1"/>
</dbReference>
<protein>
    <submittedName>
        <fullName evidence="2">SAM-dependent methyltransferase</fullName>
    </submittedName>
</protein>
<dbReference type="InterPro" id="IPR029063">
    <property type="entry name" value="SAM-dependent_MTases_sf"/>
</dbReference>
<keyword evidence="3" id="KW-1185">Reference proteome</keyword>
<dbReference type="CDD" id="cd02440">
    <property type="entry name" value="AdoMet_MTases"/>
    <property type="match status" value="1"/>
</dbReference>
<dbReference type="RefSeq" id="WP_009850620.1">
    <property type="nucleotide sequence ID" value="NZ_DS022295.1"/>
</dbReference>